<protein>
    <submittedName>
        <fullName evidence="8">S8/S53 family peptidase</fullName>
    </submittedName>
</protein>
<name>A0A927A4E4_9NOST</name>
<dbReference type="PRINTS" id="PR00723">
    <property type="entry name" value="SUBTILISIN"/>
</dbReference>
<keyword evidence="4 5" id="KW-0720">Serine protease</keyword>
<keyword evidence="2 5" id="KW-0645">Protease</keyword>
<reference evidence="9" key="1">
    <citation type="journal article" date="2020" name="ISME J.">
        <title>Comparative genomics reveals insights into cyanobacterial evolution and habitat adaptation.</title>
        <authorList>
            <person name="Chen M.Y."/>
            <person name="Teng W.K."/>
            <person name="Zhao L."/>
            <person name="Hu C.X."/>
            <person name="Zhou Y.K."/>
            <person name="Han B.P."/>
            <person name="Song L.R."/>
            <person name="Shu W.S."/>
        </authorList>
    </citation>
    <scope>NUCLEOTIDE SEQUENCE [LARGE SCALE GENOMIC DNA]</scope>
    <source>
        <strain evidence="9">FACHB-251</strain>
    </source>
</reference>
<dbReference type="PROSITE" id="PS00137">
    <property type="entry name" value="SUBTILASE_HIS"/>
    <property type="match status" value="1"/>
</dbReference>
<organism evidence="8 9">
    <name type="scientific">Anabaena sphaerica FACHB-251</name>
    <dbReference type="NCBI Taxonomy" id="2692883"/>
    <lineage>
        <taxon>Bacteria</taxon>
        <taxon>Bacillati</taxon>
        <taxon>Cyanobacteriota</taxon>
        <taxon>Cyanophyceae</taxon>
        <taxon>Nostocales</taxon>
        <taxon>Nostocaceae</taxon>
        <taxon>Anabaena</taxon>
    </lineage>
</organism>
<evidence type="ECO:0000259" key="7">
    <source>
        <dbReference type="Pfam" id="PF00082"/>
    </source>
</evidence>
<dbReference type="Gene3D" id="3.40.50.200">
    <property type="entry name" value="Peptidase S8/S53 domain"/>
    <property type="match status" value="1"/>
</dbReference>
<gene>
    <name evidence="8" type="ORF">H6G06_23865</name>
</gene>
<dbReference type="PANTHER" id="PTHR43806:SF11">
    <property type="entry name" value="CEREVISIN-RELATED"/>
    <property type="match status" value="1"/>
</dbReference>
<dbReference type="PROSITE" id="PS51892">
    <property type="entry name" value="SUBTILASE"/>
    <property type="match status" value="1"/>
</dbReference>
<accession>A0A927A4E4</accession>
<keyword evidence="3 5" id="KW-0378">Hydrolase</keyword>
<dbReference type="GO" id="GO:0004252">
    <property type="term" value="F:serine-type endopeptidase activity"/>
    <property type="evidence" value="ECO:0007669"/>
    <property type="project" value="UniProtKB-UniRule"/>
</dbReference>
<dbReference type="GO" id="GO:0006508">
    <property type="term" value="P:proteolysis"/>
    <property type="evidence" value="ECO:0007669"/>
    <property type="project" value="UniProtKB-KW"/>
</dbReference>
<feature type="active site" description="Charge relay system" evidence="5">
    <location>
        <position position="229"/>
    </location>
</feature>
<dbReference type="RefSeq" id="WP_190564557.1">
    <property type="nucleotide sequence ID" value="NZ_JACJQU010000023.1"/>
</dbReference>
<comment type="caution">
    <text evidence="8">The sequence shown here is derived from an EMBL/GenBank/DDBJ whole genome shotgun (WGS) entry which is preliminary data.</text>
</comment>
<evidence type="ECO:0000256" key="6">
    <source>
        <dbReference type="RuleBase" id="RU003355"/>
    </source>
</evidence>
<dbReference type="Pfam" id="PF00082">
    <property type="entry name" value="Peptidase_S8"/>
    <property type="match status" value="1"/>
</dbReference>
<evidence type="ECO:0000256" key="5">
    <source>
        <dbReference type="PROSITE-ProRule" id="PRU01240"/>
    </source>
</evidence>
<feature type="active site" description="Charge relay system" evidence="5">
    <location>
        <position position="191"/>
    </location>
</feature>
<dbReference type="SUPFAM" id="SSF52743">
    <property type="entry name" value="Subtilisin-like"/>
    <property type="match status" value="1"/>
</dbReference>
<dbReference type="InterPro" id="IPR022398">
    <property type="entry name" value="Peptidase_S8_His-AS"/>
</dbReference>
<evidence type="ECO:0000256" key="1">
    <source>
        <dbReference type="ARBA" id="ARBA00011073"/>
    </source>
</evidence>
<dbReference type="InterPro" id="IPR023828">
    <property type="entry name" value="Peptidase_S8_Ser-AS"/>
</dbReference>
<evidence type="ECO:0000313" key="8">
    <source>
        <dbReference type="EMBL" id="MBD2296435.1"/>
    </source>
</evidence>
<proteinExistence type="inferred from homology"/>
<evidence type="ECO:0000256" key="4">
    <source>
        <dbReference type="ARBA" id="ARBA00022825"/>
    </source>
</evidence>
<dbReference type="PROSITE" id="PS00136">
    <property type="entry name" value="SUBTILASE_ASP"/>
    <property type="match status" value="1"/>
</dbReference>
<dbReference type="AlphaFoldDB" id="A0A927A4E4"/>
<feature type="active site" description="Charge relay system" evidence="5">
    <location>
        <position position="390"/>
    </location>
</feature>
<dbReference type="EMBL" id="JACJQU010000023">
    <property type="protein sequence ID" value="MBD2296435.1"/>
    <property type="molecule type" value="Genomic_DNA"/>
</dbReference>
<dbReference type="InterPro" id="IPR000209">
    <property type="entry name" value="Peptidase_S8/S53_dom"/>
</dbReference>
<keyword evidence="9" id="KW-1185">Reference proteome</keyword>
<sequence>MTRIWAKTSVYHSGWCEEYLMGVYIIRPKTTSVARSLKLASRKFTRESRPSQVAEVVNFWQQDTVYKEINSYLDTLYLDPFCGSGGLIREIISSSKDADKLPEHQNSISITGTKVVDIPDEEIEQVRQDLPNALILRDLPIELIQPERNLTGKKDTINKDDLWHLEAISLITARRQGFTGTGKGISVAVLDSGIDANHPEIKDKIIESYRLNPRTQEIQTVPFEDTVGHGTHVAGLICGNQVGVAPEAQIINIIMFPNGVCNLSDWISWFDWLALQPEINIVNISAGELSLPAGYFELFNSLIDDLIAVGLIPICAVGNEGFNRSRTPGNCKGSLSVGAINNKNKVASFSGNTTITNDYQSYNVPYVVAPGESVYSSILGGGYEAWNGTSMATPIVSGVAALILEKYNKNISVLNLLDEILTNCQDLGLDKERQGKGLVQVPKALYEP</sequence>
<dbReference type="Proteomes" id="UP000662185">
    <property type="component" value="Unassembled WGS sequence"/>
</dbReference>
<comment type="similarity">
    <text evidence="1 5 6">Belongs to the peptidase S8 family.</text>
</comment>
<dbReference type="PROSITE" id="PS00138">
    <property type="entry name" value="SUBTILASE_SER"/>
    <property type="match status" value="1"/>
</dbReference>
<dbReference type="InterPro" id="IPR015500">
    <property type="entry name" value="Peptidase_S8_subtilisin-rel"/>
</dbReference>
<dbReference type="InterPro" id="IPR023827">
    <property type="entry name" value="Peptidase_S8_Asp-AS"/>
</dbReference>
<evidence type="ECO:0000313" key="9">
    <source>
        <dbReference type="Proteomes" id="UP000662185"/>
    </source>
</evidence>
<dbReference type="InterPro" id="IPR036852">
    <property type="entry name" value="Peptidase_S8/S53_dom_sf"/>
</dbReference>
<dbReference type="PANTHER" id="PTHR43806">
    <property type="entry name" value="PEPTIDASE S8"/>
    <property type="match status" value="1"/>
</dbReference>
<evidence type="ECO:0000256" key="2">
    <source>
        <dbReference type="ARBA" id="ARBA00022670"/>
    </source>
</evidence>
<evidence type="ECO:0000256" key="3">
    <source>
        <dbReference type="ARBA" id="ARBA00022801"/>
    </source>
</evidence>
<dbReference type="CDD" id="cd00306">
    <property type="entry name" value="Peptidases_S8_S53"/>
    <property type="match status" value="1"/>
</dbReference>
<feature type="domain" description="Peptidase S8/S53" evidence="7">
    <location>
        <begin position="182"/>
        <end position="427"/>
    </location>
</feature>
<dbReference type="InterPro" id="IPR050131">
    <property type="entry name" value="Peptidase_S8_subtilisin-like"/>
</dbReference>